<keyword evidence="1 2" id="KW-0238">DNA-binding</keyword>
<keyword evidence="6" id="KW-1185">Reference proteome</keyword>
<dbReference type="SMART" id="SM00389">
    <property type="entry name" value="HOX"/>
    <property type="match status" value="1"/>
</dbReference>
<dbReference type="CDD" id="cd00086">
    <property type="entry name" value="homeodomain"/>
    <property type="match status" value="1"/>
</dbReference>
<feature type="compositionally biased region" description="Acidic residues" evidence="3">
    <location>
        <begin position="158"/>
        <end position="172"/>
    </location>
</feature>
<dbReference type="PANTHER" id="PTHR15116">
    <property type="entry name" value="DNA-BINDING PROTEIN SATB FAMILY MEMBER"/>
    <property type="match status" value="1"/>
</dbReference>
<dbReference type="InterPro" id="IPR001356">
    <property type="entry name" value="HD"/>
</dbReference>
<evidence type="ECO:0000313" key="6">
    <source>
        <dbReference type="Proteomes" id="UP001266305"/>
    </source>
</evidence>
<proteinExistence type="predicted"/>
<keyword evidence="1 2" id="KW-0371">Homeobox</keyword>
<gene>
    <name evidence="5" type="primary">SATB2_2</name>
    <name evidence="5" type="ORF">P7K49_013812</name>
</gene>
<feature type="DNA-binding region" description="Homeobox" evidence="1">
    <location>
        <begin position="78"/>
        <end position="138"/>
    </location>
</feature>
<name>A0ABQ9VGZ3_SAGOE</name>
<evidence type="ECO:0000256" key="2">
    <source>
        <dbReference type="RuleBase" id="RU000682"/>
    </source>
</evidence>
<reference evidence="5 6" key="1">
    <citation type="submission" date="2023-05" db="EMBL/GenBank/DDBJ databases">
        <title>B98-5 Cell Line De Novo Hybrid Assembly: An Optical Mapping Approach.</title>
        <authorList>
            <person name="Kananen K."/>
            <person name="Auerbach J.A."/>
            <person name="Kautto E."/>
            <person name="Blachly J.S."/>
        </authorList>
    </citation>
    <scope>NUCLEOTIDE SEQUENCE [LARGE SCALE GENOMIC DNA]</scope>
    <source>
        <strain evidence="5">B95-8</strain>
        <tissue evidence="5">Cell line</tissue>
    </source>
</reference>
<dbReference type="Proteomes" id="UP001266305">
    <property type="component" value="Unassembled WGS sequence"/>
</dbReference>
<protein>
    <submittedName>
        <fullName evidence="5">DNA-binding protein satb2</fullName>
    </submittedName>
</protein>
<evidence type="ECO:0000313" key="5">
    <source>
        <dbReference type="EMBL" id="KAK2108647.1"/>
    </source>
</evidence>
<dbReference type="PANTHER" id="PTHR15116:SF15">
    <property type="entry name" value="DNA-BINDING PROTEIN SATB2"/>
    <property type="match status" value="1"/>
</dbReference>
<feature type="region of interest" description="Disordered" evidence="3">
    <location>
        <begin position="49"/>
        <end position="81"/>
    </location>
</feature>
<keyword evidence="1 2" id="KW-0539">Nucleus</keyword>
<dbReference type="PROSITE" id="PS50071">
    <property type="entry name" value="HOMEOBOX_2"/>
    <property type="match status" value="1"/>
</dbReference>
<feature type="domain" description="Homeobox" evidence="4">
    <location>
        <begin position="76"/>
        <end position="137"/>
    </location>
</feature>
<dbReference type="GO" id="GO:0003677">
    <property type="term" value="F:DNA binding"/>
    <property type="evidence" value="ECO:0007669"/>
    <property type="project" value="UniProtKB-KW"/>
</dbReference>
<comment type="subcellular location">
    <subcellularLocation>
        <location evidence="1 2">Nucleus</location>
    </subcellularLocation>
</comment>
<evidence type="ECO:0000259" key="4">
    <source>
        <dbReference type="PROSITE" id="PS50071"/>
    </source>
</evidence>
<dbReference type="Pfam" id="PF00046">
    <property type="entry name" value="Homeodomain"/>
    <property type="match status" value="1"/>
</dbReference>
<accession>A0ABQ9VGZ3</accession>
<sequence length="197" mass="22032">MLILSRSWPQSKYPSAVKADLSGTSSSHHPRHLPGALLSLLGIIRMLKQQSQPAKESSPPREEAPPPPPPTEDSCAKKPRSRTKISLEALGILQSFIHDVGLYPDQEAIHTLSAQLDLPKHTIIKFFQNQRYHVKHHGKLKEHLGSAVDVAEYKDEELLTESEENDSEEGSEEMYKVETEEENADKSKAAPAEIDQR</sequence>
<dbReference type="SUPFAM" id="SSF46689">
    <property type="entry name" value="Homeodomain-like"/>
    <property type="match status" value="1"/>
</dbReference>
<feature type="compositionally biased region" description="Basic and acidic residues" evidence="3">
    <location>
        <begin position="173"/>
        <end position="197"/>
    </location>
</feature>
<dbReference type="InterPro" id="IPR039673">
    <property type="entry name" value="SATB1/SATB2"/>
</dbReference>
<feature type="region of interest" description="Disordered" evidence="3">
    <location>
        <begin position="156"/>
        <end position="197"/>
    </location>
</feature>
<dbReference type="EMBL" id="JASSZA010000006">
    <property type="protein sequence ID" value="KAK2108647.1"/>
    <property type="molecule type" value="Genomic_DNA"/>
</dbReference>
<organism evidence="5 6">
    <name type="scientific">Saguinus oedipus</name>
    <name type="common">Cotton-top tamarin</name>
    <name type="synonym">Oedipomidas oedipus</name>
    <dbReference type="NCBI Taxonomy" id="9490"/>
    <lineage>
        <taxon>Eukaryota</taxon>
        <taxon>Metazoa</taxon>
        <taxon>Chordata</taxon>
        <taxon>Craniata</taxon>
        <taxon>Vertebrata</taxon>
        <taxon>Euteleostomi</taxon>
        <taxon>Mammalia</taxon>
        <taxon>Eutheria</taxon>
        <taxon>Euarchontoglires</taxon>
        <taxon>Primates</taxon>
        <taxon>Haplorrhini</taxon>
        <taxon>Platyrrhini</taxon>
        <taxon>Cebidae</taxon>
        <taxon>Callitrichinae</taxon>
        <taxon>Saguinus</taxon>
    </lineage>
</organism>
<comment type="caution">
    <text evidence="5">The sequence shown here is derived from an EMBL/GenBank/DDBJ whole genome shotgun (WGS) entry which is preliminary data.</text>
</comment>
<evidence type="ECO:0000256" key="1">
    <source>
        <dbReference type="PROSITE-ProRule" id="PRU00108"/>
    </source>
</evidence>
<dbReference type="Gene3D" id="1.10.10.60">
    <property type="entry name" value="Homeodomain-like"/>
    <property type="match status" value="1"/>
</dbReference>
<dbReference type="InterPro" id="IPR009057">
    <property type="entry name" value="Homeodomain-like_sf"/>
</dbReference>
<evidence type="ECO:0000256" key="3">
    <source>
        <dbReference type="SAM" id="MobiDB-lite"/>
    </source>
</evidence>